<dbReference type="AlphaFoldDB" id="A0A940NMU3"/>
<comment type="caution">
    <text evidence="2">The sequence shown here is derived from an EMBL/GenBank/DDBJ whole genome shotgun (WGS) entry which is preliminary data.</text>
</comment>
<dbReference type="Proteomes" id="UP000682134">
    <property type="component" value="Unassembled WGS sequence"/>
</dbReference>
<feature type="transmembrane region" description="Helical" evidence="1">
    <location>
        <begin position="57"/>
        <end position="73"/>
    </location>
</feature>
<dbReference type="Pfam" id="PF04307">
    <property type="entry name" value="YdjM"/>
    <property type="match status" value="1"/>
</dbReference>
<proteinExistence type="predicted"/>
<feature type="transmembrane region" description="Helical" evidence="1">
    <location>
        <begin position="171"/>
        <end position="192"/>
    </location>
</feature>
<keyword evidence="1" id="KW-0812">Transmembrane</keyword>
<dbReference type="InterPro" id="IPR007404">
    <property type="entry name" value="YdjM-like"/>
</dbReference>
<feature type="transmembrane region" description="Helical" evidence="1">
    <location>
        <begin position="108"/>
        <end position="140"/>
    </location>
</feature>
<feature type="transmembrane region" description="Helical" evidence="1">
    <location>
        <begin position="147"/>
        <end position="165"/>
    </location>
</feature>
<evidence type="ECO:0000256" key="1">
    <source>
        <dbReference type="SAM" id="Phobius"/>
    </source>
</evidence>
<dbReference type="EMBL" id="JAGIYQ010000002">
    <property type="protein sequence ID" value="MBP0724328.1"/>
    <property type="molecule type" value="Genomic_DNA"/>
</dbReference>
<organism evidence="2 3">
    <name type="scientific">Gottfriedia endophytica</name>
    <dbReference type="NCBI Taxonomy" id="2820819"/>
    <lineage>
        <taxon>Bacteria</taxon>
        <taxon>Bacillati</taxon>
        <taxon>Bacillota</taxon>
        <taxon>Bacilli</taxon>
        <taxon>Bacillales</taxon>
        <taxon>Bacillaceae</taxon>
        <taxon>Gottfriedia</taxon>
    </lineage>
</organism>
<evidence type="ECO:0000313" key="3">
    <source>
        <dbReference type="Proteomes" id="UP000682134"/>
    </source>
</evidence>
<keyword evidence="2" id="KW-0378">Hydrolase</keyword>
<name>A0A940NMU3_9BACI</name>
<reference evidence="2" key="1">
    <citation type="submission" date="2021-04" db="EMBL/GenBank/DDBJ databases">
        <title>Genome seq and assembly of Bacillus sp.</title>
        <authorList>
            <person name="Chhetri G."/>
        </authorList>
    </citation>
    <scope>NUCLEOTIDE SEQUENCE</scope>
    <source>
        <strain evidence="2">RG28</strain>
    </source>
</reference>
<gene>
    <name evidence="2" type="ORF">J5Y03_03905</name>
</gene>
<accession>A0A940NMU3</accession>
<keyword evidence="1" id="KW-1133">Transmembrane helix</keyword>
<protein>
    <submittedName>
        <fullName evidence="2">Metal-dependent hydrolase</fullName>
    </submittedName>
</protein>
<feature type="transmembrane region" description="Helical" evidence="1">
    <location>
        <begin position="85"/>
        <end position="102"/>
    </location>
</feature>
<evidence type="ECO:0000313" key="2">
    <source>
        <dbReference type="EMBL" id="MBP0724328.1"/>
    </source>
</evidence>
<dbReference type="GO" id="GO:0016787">
    <property type="term" value="F:hydrolase activity"/>
    <property type="evidence" value="ECO:0007669"/>
    <property type="project" value="UniProtKB-KW"/>
</dbReference>
<keyword evidence="1" id="KW-0472">Membrane</keyword>
<keyword evidence="3" id="KW-1185">Reference proteome</keyword>
<sequence length="200" mass="22087">MDGKSHVIVGLFATGVTMYATKNDAMTIPLVVGAISSLVPDLDHQNSSLTKKVSTPLRVFFSFLFLSVSLFILIKTGNLVSSGSWVYAIALCLGFILCVSWLRNIKSILFLTGILISLIGWMFFYGSWSVVCIGLFIAVASRLKHRGLTHSVYFLGFWTGISYLLQKDIGVSGICLAGFVGYFSHLLGDNFLTKRRIKWL</sequence>
<dbReference type="RefSeq" id="WP_209402736.1">
    <property type="nucleotide sequence ID" value="NZ_JAGIYQ010000002.1"/>
</dbReference>